<dbReference type="eggNOG" id="ENOG502TKHM">
    <property type="taxonomic scope" value="Eukaryota"/>
</dbReference>
<dbReference type="GeneID" id="68917638"/>
<evidence type="ECO:0000313" key="1">
    <source>
        <dbReference type="EMBL" id="CAS00540.1"/>
    </source>
</evidence>
<dbReference type="PANTHER" id="PTHR36519:SF9">
    <property type="entry name" value="EB DOMAIN-CONTAINING PROTEIN-RELATED"/>
    <property type="match status" value="1"/>
</dbReference>
<dbReference type="InParanoid" id="B6IKW0"/>
<dbReference type="AlphaFoldDB" id="B6IKW0"/>
<organism evidence="1 2">
    <name type="scientific">Caenorhabditis briggsae</name>
    <dbReference type="NCBI Taxonomy" id="6238"/>
    <lineage>
        <taxon>Eukaryota</taxon>
        <taxon>Metazoa</taxon>
        <taxon>Ecdysozoa</taxon>
        <taxon>Nematoda</taxon>
        <taxon>Chromadorea</taxon>
        <taxon>Rhabditida</taxon>
        <taxon>Rhabditina</taxon>
        <taxon>Rhabditomorpha</taxon>
        <taxon>Rhabditoidea</taxon>
        <taxon>Rhabditidae</taxon>
        <taxon>Peloderinae</taxon>
        <taxon>Caenorhabditis</taxon>
    </lineage>
</organism>
<dbReference type="OMA" id="CHVEVPK"/>
<accession>B6IKW0</accession>
<dbReference type="EMBL" id="HE601503">
    <property type="protein sequence ID" value="CAS00540.1"/>
    <property type="molecule type" value="Genomic_DNA"/>
</dbReference>
<dbReference type="RefSeq" id="XP_045100099.1">
    <property type="nucleotide sequence ID" value="XM_045241747.1"/>
</dbReference>
<keyword evidence="2" id="KW-1185">Reference proteome</keyword>
<reference evidence="1 2" key="1">
    <citation type="journal article" date="2003" name="PLoS Biol.">
        <title>The genome sequence of Caenorhabditis briggsae: a platform for comparative genomics.</title>
        <authorList>
            <person name="Stein L.D."/>
            <person name="Bao Z."/>
            <person name="Blasiar D."/>
            <person name="Blumenthal T."/>
            <person name="Brent M.R."/>
            <person name="Chen N."/>
            <person name="Chinwalla A."/>
            <person name="Clarke L."/>
            <person name="Clee C."/>
            <person name="Coghlan A."/>
            <person name="Coulson A."/>
            <person name="D'Eustachio P."/>
            <person name="Fitch D.H."/>
            <person name="Fulton L.A."/>
            <person name="Fulton R.E."/>
            <person name="Griffiths-Jones S."/>
            <person name="Harris T.W."/>
            <person name="Hillier L.W."/>
            <person name="Kamath R."/>
            <person name="Kuwabara P.E."/>
            <person name="Mardis E.R."/>
            <person name="Marra M.A."/>
            <person name="Miner T.L."/>
            <person name="Minx P."/>
            <person name="Mullikin J.C."/>
            <person name="Plumb R.W."/>
            <person name="Rogers J."/>
            <person name="Schein J.E."/>
            <person name="Sohrmann M."/>
            <person name="Spieth J."/>
            <person name="Stajich J.E."/>
            <person name="Wei C."/>
            <person name="Willey D."/>
            <person name="Wilson R.K."/>
            <person name="Durbin R."/>
            <person name="Waterston R.H."/>
        </authorList>
    </citation>
    <scope>NUCLEOTIDE SEQUENCE [LARGE SCALE GENOMIC DNA]</scope>
    <source>
        <strain evidence="1 2">AF16</strain>
    </source>
</reference>
<gene>
    <name evidence="1 3" type="ORF">CBG26157</name>
    <name evidence="1" type="ORF">CBG_26157</name>
</gene>
<sequence>MKFLLSIDCFIDSDCPFSGHSCVEGQCLVVRRPIAHLDDPQHCDPECPPHLACLWGQCVDGRRKFQGLRGCSRDSQCGTFQICVFGECVGL</sequence>
<reference evidence="1 2" key="2">
    <citation type="journal article" date="2011" name="PLoS Genet.">
        <title>Caenorhabditis briggsae recombinant inbred line genotypes reveal inter-strain incompatibility and the evolution of recombination.</title>
        <authorList>
            <person name="Ross J.A."/>
            <person name="Koboldt D.C."/>
            <person name="Staisch J.E."/>
            <person name="Chamberlin H.M."/>
            <person name="Gupta B.P."/>
            <person name="Miller R.D."/>
            <person name="Baird S.E."/>
            <person name="Haag E.S."/>
        </authorList>
    </citation>
    <scope>NUCLEOTIDE SEQUENCE [LARGE SCALE GENOMIC DNA]</scope>
    <source>
        <strain evidence="1 2">AF16</strain>
    </source>
</reference>
<protein>
    <submittedName>
        <fullName evidence="1">Protein CBG26157</fullName>
    </submittedName>
</protein>
<evidence type="ECO:0000313" key="2">
    <source>
        <dbReference type="Proteomes" id="UP000008549"/>
    </source>
</evidence>
<dbReference type="WormBase" id="CBG26157">
    <property type="protein sequence ID" value="CBP48671"/>
    <property type="gene ID" value="WBGene00087571"/>
</dbReference>
<dbReference type="PANTHER" id="PTHR36519">
    <property type="entry name" value="FIP (FUNGUS-INDUCED PROTEIN) RELATED-RELATED"/>
    <property type="match status" value="1"/>
</dbReference>
<proteinExistence type="predicted"/>
<dbReference type="Proteomes" id="UP000008549">
    <property type="component" value="Unassembled WGS sequence"/>
</dbReference>
<dbReference type="CTD" id="68917638"/>
<dbReference type="KEGG" id="cbr:CBG_26157"/>
<dbReference type="HOGENOM" id="CLU_2212273_0_0_1"/>
<evidence type="ECO:0000313" key="3">
    <source>
        <dbReference type="WormBase" id="CBG26157"/>
    </source>
</evidence>
<name>B6IKW0_CAEBR</name>